<dbReference type="EMBL" id="AOGT01002476">
    <property type="protein sequence ID" value="EMG45422.1"/>
    <property type="molecule type" value="Genomic_DNA"/>
</dbReference>
<dbReference type="InterPro" id="IPR023582">
    <property type="entry name" value="Impact"/>
</dbReference>
<dbReference type="OMA" id="SHPHMYA"/>
<dbReference type="GO" id="GO:0140469">
    <property type="term" value="P:GCN2-mediated signaling"/>
    <property type="evidence" value="ECO:0007669"/>
    <property type="project" value="TreeGrafter"/>
</dbReference>
<organism evidence="3 4">
    <name type="scientific">Candida maltosa (strain Xu316)</name>
    <name type="common">Yeast</name>
    <dbReference type="NCBI Taxonomy" id="1245528"/>
    <lineage>
        <taxon>Eukaryota</taxon>
        <taxon>Fungi</taxon>
        <taxon>Dikarya</taxon>
        <taxon>Ascomycota</taxon>
        <taxon>Saccharomycotina</taxon>
        <taxon>Pichiomycetes</taxon>
        <taxon>Debaryomycetaceae</taxon>
        <taxon>Candida/Lodderomyces clade</taxon>
        <taxon>Candida</taxon>
    </lineage>
</organism>
<dbReference type="STRING" id="1245528.M3HDW2"/>
<dbReference type="InterPro" id="IPR001498">
    <property type="entry name" value="Impact_N"/>
</dbReference>
<gene>
    <name evidence="3" type="ORF">G210_4396</name>
</gene>
<reference evidence="3 4" key="1">
    <citation type="submission" date="2013-02" db="EMBL/GenBank/DDBJ databases">
        <title>Genome sequence of Candida maltosa Xu316, a potential industrial strain for xylitol and ethanol production.</title>
        <authorList>
            <person name="Yu J."/>
            <person name="Wang Q."/>
            <person name="Geng X."/>
            <person name="Bao W."/>
            <person name="He P."/>
            <person name="Cai J."/>
        </authorList>
    </citation>
    <scope>NUCLEOTIDE SEQUENCE [LARGE SCALE GENOMIC DNA]</scope>
    <source>
        <strain evidence="4">Xu316</strain>
    </source>
</reference>
<dbReference type="Proteomes" id="UP000011777">
    <property type="component" value="Unassembled WGS sequence"/>
</dbReference>
<dbReference type="Gene3D" id="3.30.230.30">
    <property type="entry name" value="Impact, N-terminal domain"/>
    <property type="match status" value="1"/>
</dbReference>
<dbReference type="AlphaFoldDB" id="M3HDW2"/>
<accession>M3HDW2</accession>
<evidence type="ECO:0000313" key="4">
    <source>
        <dbReference type="Proteomes" id="UP000011777"/>
    </source>
</evidence>
<evidence type="ECO:0000256" key="1">
    <source>
        <dbReference type="ARBA" id="ARBA00007665"/>
    </source>
</evidence>
<dbReference type="PANTHER" id="PTHR16301:SF17">
    <property type="entry name" value="IMPACT FAMILY MEMBER YDL177C"/>
    <property type="match status" value="1"/>
</dbReference>
<comment type="similarity">
    <text evidence="1">Belongs to the IMPACT family.</text>
</comment>
<dbReference type="InterPro" id="IPR020568">
    <property type="entry name" value="Ribosomal_Su5_D2-typ_SF"/>
</dbReference>
<comment type="caution">
    <text evidence="3">The sequence shown here is derived from an EMBL/GenBank/DDBJ whole genome shotgun (WGS) entry which is preliminary data.</text>
</comment>
<proteinExistence type="inferred from homology"/>
<protein>
    <recommendedName>
        <fullName evidence="2">Impact N-terminal domain-containing protein</fullName>
    </recommendedName>
</protein>
<feature type="domain" description="Impact N-terminal" evidence="2">
    <location>
        <begin position="22"/>
        <end position="126"/>
    </location>
</feature>
<dbReference type="SUPFAM" id="SSF54211">
    <property type="entry name" value="Ribosomal protein S5 domain 2-like"/>
    <property type="match status" value="1"/>
</dbReference>
<dbReference type="GO" id="GO:0006446">
    <property type="term" value="P:regulation of translational initiation"/>
    <property type="evidence" value="ECO:0007669"/>
    <property type="project" value="TreeGrafter"/>
</dbReference>
<sequence>MFNITKVIRRFKWSASEIITDRKSRFQGRHIELQNVEDIPKILQDLLKEHKSIARASHPHIIAWAVEKDNQIIHGFKDNGEKGAGMRLTEMLSKHKLKNILVIVTRWYGGNPIGSSRYRHIINCSLDSLRKSKKI</sequence>
<evidence type="ECO:0000313" key="3">
    <source>
        <dbReference type="EMBL" id="EMG45422.1"/>
    </source>
</evidence>
<keyword evidence="4" id="KW-1185">Reference proteome</keyword>
<dbReference type="eggNOG" id="KOG3299">
    <property type="taxonomic scope" value="Eukaryota"/>
</dbReference>
<dbReference type="InterPro" id="IPR036956">
    <property type="entry name" value="Impact_N_sf"/>
</dbReference>
<dbReference type="Pfam" id="PF01205">
    <property type="entry name" value="Impact_N"/>
    <property type="match status" value="1"/>
</dbReference>
<dbReference type="PANTHER" id="PTHR16301">
    <property type="entry name" value="IMPACT-RELATED"/>
    <property type="match status" value="1"/>
</dbReference>
<name>M3HDW2_CANMX</name>
<evidence type="ECO:0000259" key="2">
    <source>
        <dbReference type="Pfam" id="PF01205"/>
    </source>
</evidence>
<dbReference type="GO" id="GO:0005737">
    <property type="term" value="C:cytoplasm"/>
    <property type="evidence" value="ECO:0007669"/>
    <property type="project" value="TreeGrafter"/>
</dbReference>
<dbReference type="HOGENOM" id="CLU_045276_2_2_1"/>
<dbReference type="OrthoDB" id="69641at2759"/>